<name>A0ABM1MSC6_NICVS</name>
<dbReference type="SUPFAM" id="SSF47565">
    <property type="entry name" value="Insect pheromone/odorant-binding proteins"/>
    <property type="match status" value="1"/>
</dbReference>
<dbReference type="InterPro" id="IPR006170">
    <property type="entry name" value="PBP/GOBP"/>
</dbReference>
<dbReference type="InterPro" id="IPR036728">
    <property type="entry name" value="PBP_GOBP_sf"/>
</dbReference>
<protein>
    <submittedName>
        <fullName evidence="7">Uncharacterized protein LOC108563338</fullName>
    </submittedName>
</protein>
<feature type="signal peptide" evidence="5">
    <location>
        <begin position="1"/>
        <end position="16"/>
    </location>
</feature>
<keyword evidence="3" id="KW-0964">Secreted</keyword>
<evidence type="ECO:0000313" key="6">
    <source>
        <dbReference type="Proteomes" id="UP000695000"/>
    </source>
</evidence>
<dbReference type="PANTHER" id="PTHR11857:SF43">
    <property type="entry name" value="GEO07291P1-RELATED"/>
    <property type="match status" value="1"/>
</dbReference>
<evidence type="ECO:0000256" key="5">
    <source>
        <dbReference type="SAM" id="SignalP"/>
    </source>
</evidence>
<proteinExistence type="inferred from homology"/>
<comment type="similarity">
    <text evidence="2">Belongs to the PBP/GOBP family.</text>
</comment>
<dbReference type="PANTHER" id="PTHR11857">
    <property type="entry name" value="ODORANT BINDING PROTEIN-RELATED"/>
    <property type="match status" value="1"/>
</dbReference>
<sequence>MKVIVVVLLFVGLAQSEKILYSPEFIQKIADARLECANTEKVDVKQLVYLDSIDGYPTFEEVKCHSLCMMNKFNILKDDHTLKMEELNPIFKENTLKNTLVTLEKCQPEDKKFDTCEKAYNAHLCVLKNI</sequence>
<dbReference type="Gene3D" id="1.10.238.20">
    <property type="entry name" value="Pheromone/general odorant binding protein domain"/>
    <property type="match status" value="1"/>
</dbReference>
<dbReference type="CDD" id="cd23992">
    <property type="entry name" value="PBP_GOBP"/>
    <property type="match status" value="1"/>
</dbReference>
<keyword evidence="6" id="KW-1185">Reference proteome</keyword>
<organism evidence="6 7">
    <name type="scientific">Nicrophorus vespilloides</name>
    <name type="common">Boreal carrion beetle</name>
    <dbReference type="NCBI Taxonomy" id="110193"/>
    <lineage>
        <taxon>Eukaryota</taxon>
        <taxon>Metazoa</taxon>
        <taxon>Ecdysozoa</taxon>
        <taxon>Arthropoda</taxon>
        <taxon>Hexapoda</taxon>
        <taxon>Insecta</taxon>
        <taxon>Pterygota</taxon>
        <taxon>Neoptera</taxon>
        <taxon>Endopterygota</taxon>
        <taxon>Coleoptera</taxon>
        <taxon>Polyphaga</taxon>
        <taxon>Staphyliniformia</taxon>
        <taxon>Silphidae</taxon>
        <taxon>Nicrophorinae</taxon>
        <taxon>Nicrophorus</taxon>
    </lineage>
</organism>
<feature type="chain" id="PRO_5046057887" evidence="5">
    <location>
        <begin position="17"/>
        <end position="130"/>
    </location>
</feature>
<evidence type="ECO:0000256" key="3">
    <source>
        <dbReference type="ARBA" id="ARBA00022525"/>
    </source>
</evidence>
<evidence type="ECO:0000313" key="7">
    <source>
        <dbReference type="RefSeq" id="XP_017777476.1"/>
    </source>
</evidence>
<comment type="subcellular location">
    <subcellularLocation>
        <location evidence="1">Secreted</location>
    </subcellularLocation>
</comment>
<evidence type="ECO:0000256" key="2">
    <source>
        <dbReference type="ARBA" id="ARBA00008098"/>
    </source>
</evidence>
<reference evidence="7" key="1">
    <citation type="submission" date="2025-08" db="UniProtKB">
        <authorList>
            <consortium name="RefSeq"/>
        </authorList>
    </citation>
    <scope>IDENTIFICATION</scope>
    <source>
        <tissue evidence="7">Whole Larva</tissue>
    </source>
</reference>
<dbReference type="GeneID" id="108563338"/>
<accession>A0ABM1MSC6</accession>
<gene>
    <name evidence="7" type="primary">LOC108563338</name>
</gene>
<evidence type="ECO:0000256" key="1">
    <source>
        <dbReference type="ARBA" id="ARBA00004613"/>
    </source>
</evidence>
<dbReference type="Proteomes" id="UP000695000">
    <property type="component" value="Unplaced"/>
</dbReference>
<dbReference type="RefSeq" id="XP_017777476.1">
    <property type="nucleotide sequence ID" value="XM_017921987.1"/>
</dbReference>
<evidence type="ECO:0000256" key="4">
    <source>
        <dbReference type="ARBA" id="ARBA00022729"/>
    </source>
</evidence>
<dbReference type="Pfam" id="PF01395">
    <property type="entry name" value="PBP_GOBP"/>
    <property type="match status" value="1"/>
</dbReference>
<keyword evidence="4 5" id="KW-0732">Signal</keyword>
<dbReference type="SMART" id="SM00708">
    <property type="entry name" value="PhBP"/>
    <property type="match status" value="1"/>
</dbReference>